<sequence>MAARNSDFFSDSPNYREGGATEFTAPNPVYSTAKEMNIDESSQLNFFNVTWSFNVSKSSSHFVRVHFCDIISVSLNVIIFDIYIYNKFSARINPYDMGLLAVPFYYDFVVDSDESGIMNISIVPRLDSPNQIAFLNGLEIMELIKKSDFVSWPKKPESNRTSLFAIVGSIGGGSFVIILVAIVLLSLKRRKAKVGQSSSWPLSGPFYAKSSSQNRMSEKTSNMLPSNLNLSLRLSYHEMEQSTKNFDSNLVIGEGGFEKVYQGIFRDMKVVVKRSEPGHGQCLLEFQTEIVVLSQIRHCHLVSLIGYCDEIFEMILVYEYIKQGTLRDHLYYSTTDHDKSYSACSELSWKQRLEICVGAAKGLNYLHTGAAGGIIHRDVKSTNILLDEQFVAKVTEFGLSKLGIPDVEHSVDVKSVINSNKREEVNLAEWGMHWLRKGQLDNIIDPVLVDTINPNSFRKFAETTEKCLRVYGSERPIMRDVLWDLEYALQLQLTPINRGPLEDSITNASLEFSMPILHRLPSNSSPAVNEDNTTPSI</sequence>
<evidence type="ECO:0000256" key="6">
    <source>
        <dbReference type="ARBA" id="ARBA00022741"/>
    </source>
</evidence>
<keyword evidence="4 13" id="KW-0812">Transmembrane</keyword>
<protein>
    <recommendedName>
        <fullName evidence="14">Protein kinase domain-containing protein</fullName>
    </recommendedName>
</protein>
<dbReference type="Pfam" id="PF07714">
    <property type="entry name" value="PK_Tyr_Ser-Thr"/>
    <property type="match status" value="1"/>
</dbReference>
<dbReference type="PROSITE" id="PS50011">
    <property type="entry name" value="PROTEIN_KINASE_DOM"/>
    <property type="match status" value="1"/>
</dbReference>
<keyword evidence="3" id="KW-0808">Transferase</keyword>
<evidence type="ECO:0000256" key="1">
    <source>
        <dbReference type="ARBA" id="ARBA00004479"/>
    </source>
</evidence>
<reference evidence="15 16" key="1">
    <citation type="submission" date="2019-07" db="EMBL/GenBank/DDBJ databases">
        <title>WGS assembly of Gossypium mustelinum.</title>
        <authorList>
            <person name="Chen Z.J."/>
            <person name="Sreedasyam A."/>
            <person name="Ando A."/>
            <person name="Song Q."/>
            <person name="De L."/>
            <person name="Hulse-Kemp A."/>
            <person name="Ding M."/>
            <person name="Ye W."/>
            <person name="Kirkbride R."/>
            <person name="Jenkins J."/>
            <person name="Plott C."/>
            <person name="Lovell J."/>
            <person name="Lin Y.-M."/>
            <person name="Vaughn R."/>
            <person name="Liu B."/>
            <person name="Li W."/>
            <person name="Simpson S."/>
            <person name="Scheffler B."/>
            <person name="Saski C."/>
            <person name="Grover C."/>
            <person name="Hu G."/>
            <person name="Conover J."/>
            <person name="Carlson J."/>
            <person name="Shu S."/>
            <person name="Boston L."/>
            <person name="Williams M."/>
            <person name="Peterson D."/>
            <person name="Mcgee K."/>
            <person name="Jones D."/>
            <person name="Wendel J."/>
            <person name="Stelly D."/>
            <person name="Grimwood J."/>
            <person name="Schmutz J."/>
        </authorList>
    </citation>
    <scope>NUCLEOTIDE SEQUENCE [LARGE SCALE GENOMIC DNA]</scope>
    <source>
        <strain evidence="15">1408120.09</strain>
    </source>
</reference>
<keyword evidence="8" id="KW-0067">ATP-binding</keyword>
<dbReference type="GO" id="GO:0004674">
    <property type="term" value="F:protein serine/threonine kinase activity"/>
    <property type="evidence" value="ECO:0007669"/>
    <property type="project" value="UniProtKB-KW"/>
</dbReference>
<keyword evidence="2" id="KW-0723">Serine/threonine-protein kinase</keyword>
<dbReference type="Proteomes" id="UP000323597">
    <property type="component" value="Chromosome D11"/>
</dbReference>
<keyword evidence="5" id="KW-0732">Signal</keyword>
<dbReference type="PANTHER" id="PTHR27003">
    <property type="entry name" value="OS07G0166700 PROTEIN"/>
    <property type="match status" value="1"/>
</dbReference>
<evidence type="ECO:0000256" key="7">
    <source>
        <dbReference type="ARBA" id="ARBA00022777"/>
    </source>
</evidence>
<keyword evidence="7" id="KW-0418">Kinase</keyword>
<name>A0A5D2SUL5_GOSMU</name>
<dbReference type="PANTHER" id="PTHR27003:SF59">
    <property type="entry name" value="PROTEIN KINASE DOMAIN-CONTAINING PROTEIN"/>
    <property type="match status" value="1"/>
</dbReference>
<dbReference type="Gene3D" id="3.30.200.20">
    <property type="entry name" value="Phosphorylase Kinase, domain 1"/>
    <property type="match status" value="1"/>
</dbReference>
<accession>A0A5D2SUL5</accession>
<evidence type="ECO:0000256" key="8">
    <source>
        <dbReference type="ARBA" id="ARBA00022840"/>
    </source>
</evidence>
<dbReference type="SUPFAM" id="SSF56112">
    <property type="entry name" value="Protein kinase-like (PK-like)"/>
    <property type="match status" value="1"/>
</dbReference>
<proteinExistence type="predicted"/>
<keyword evidence="6" id="KW-0547">Nucleotide-binding</keyword>
<feature type="transmembrane region" description="Helical" evidence="13">
    <location>
        <begin position="67"/>
        <end position="85"/>
    </location>
</feature>
<evidence type="ECO:0000259" key="14">
    <source>
        <dbReference type="PROSITE" id="PS50011"/>
    </source>
</evidence>
<feature type="domain" description="Protein kinase" evidence="14">
    <location>
        <begin position="246"/>
        <end position="537"/>
    </location>
</feature>
<evidence type="ECO:0000256" key="3">
    <source>
        <dbReference type="ARBA" id="ARBA00022679"/>
    </source>
</evidence>
<dbReference type="Pfam" id="PF12819">
    <property type="entry name" value="Malectin_like"/>
    <property type="match status" value="1"/>
</dbReference>
<dbReference type="FunFam" id="3.30.200.20:FF:000039">
    <property type="entry name" value="receptor-like protein kinase FERONIA"/>
    <property type="match status" value="1"/>
</dbReference>
<keyword evidence="16" id="KW-1185">Reference proteome</keyword>
<evidence type="ECO:0000256" key="13">
    <source>
        <dbReference type="SAM" id="Phobius"/>
    </source>
</evidence>
<evidence type="ECO:0000256" key="2">
    <source>
        <dbReference type="ARBA" id="ARBA00022527"/>
    </source>
</evidence>
<dbReference type="GO" id="GO:0005524">
    <property type="term" value="F:ATP binding"/>
    <property type="evidence" value="ECO:0007669"/>
    <property type="project" value="UniProtKB-KW"/>
</dbReference>
<feature type="region of interest" description="Disordered" evidence="12">
    <location>
        <begin position="1"/>
        <end position="21"/>
    </location>
</feature>
<dbReference type="InterPro" id="IPR008271">
    <property type="entry name" value="Ser/Thr_kinase_AS"/>
</dbReference>
<evidence type="ECO:0000313" key="16">
    <source>
        <dbReference type="Proteomes" id="UP000323597"/>
    </source>
</evidence>
<organism evidence="15 16">
    <name type="scientific">Gossypium mustelinum</name>
    <name type="common">Cotton</name>
    <name type="synonym">Gossypium caicoense</name>
    <dbReference type="NCBI Taxonomy" id="34275"/>
    <lineage>
        <taxon>Eukaryota</taxon>
        <taxon>Viridiplantae</taxon>
        <taxon>Streptophyta</taxon>
        <taxon>Embryophyta</taxon>
        <taxon>Tracheophyta</taxon>
        <taxon>Spermatophyta</taxon>
        <taxon>Magnoliopsida</taxon>
        <taxon>eudicotyledons</taxon>
        <taxon>Gunneridae</taxon>
        <taxon>Pentapetalae</taxon>
        <taxon>rosids</taxon>
        <taxon>malvids</taxon>
        <taxon>Malvales</taxon>
        <taxon>Malvaceae</taxon>
        <taxon>Malvoideae</taxon>
        <taxon>Gossypium</taxon>
    </lineage>
</organism>
<evidence type="ECO:0000256" key="11">
    <source>
        <dbReference type="ARBA" id="ARBA00023180"/>
    </source>
</evidence>
<dbReference type="SMART" id="SM00220">
    <property type="entry name" value="S_TKc"/>
    <property type="match status" value="1"/>
</dbReference>
<dbReference type="AlphaFoldDB" id="A0A5D2SUL5"/>
<keyword evidence="10 13" id="KW-0472">Membrane</keyword>
<dbReference type="InterPro" id="IPR045272">
    <property type="entry name" value="ANXUR1/2-like"/>
</dbReference>
<evidence type="ECO:0000256" key="10">
    <source>
        <dbReference type="ARBA" id="ARBA00023136"/>
    </source>
</evidence>
<keyword evidence="11" id="KW-0325">Glycoprotein</keyword>
<dbReference type="EMBL" id="CM017659">
    <property type="protein sequence ID" value="TYI56601.1"/>
    <property type="molecule type" value="Genomic_DNA"/>
</dbReference>
<comment type="subcellular location">
    <subcellularLocation>
        <location evidence="1">Membrane</location>
        <topology evidence="1">Single-pass type I membrane protein</topology>
    </subcellularLocation>
</comment>
<evidence type="ECO:0000256" key="4">
    <source>
        <dbReference type="ARBA" id="ARBA00022692"/>
    </source>
</evidence>
<evidence type="ECO:0000256" key="5">
    <source>
        <dbReference type="ARBA" id="ARBA00022729"/>
    </source>
</evidence>
<keyword evidence="9 13" id="KW-1133">Transmembrane helix</keyword>
<dbReference type="PROSITE" id="PS00108">
    <property type="entry name" value="PROTEIN_KINASE_ST"/>
    <property type="match status" value="1"/>
</dbReference>
<dbReference type="Gene3D" id="1.10.510.10">
    <property type="entry name" value="Transferase(Phosphotransferase) domain 1"/>
    <property type="match status" value="2"/>
</dbReference>
<dbReference type="GO" id="GO:0004714">
    <property type="term" value="F:transmembrane receptor protein tyrosine kinase activity"/>
    <property type="evidence" value="ECO:0007669"/>
    <property type="project" value="InterPro"/>
</dbReference>
<evidence type="ECO:0000313" key="15">
    <source>
        <dbReference type="EMBL" id="TYI56601.1"/>
    </source>
</evidence>
<dbReference type="InterPro" id="IPR024788">
    <property type="entry name" value="Malectin-like_Carb-bd_dom"/>
</dbReference>
<dbReference type="InterPro" id="IPR000719">
    <property type="entry name" value="Prot_kinase_dom"/>
</dbReference>
<dbReference type="InterPro" id="IPR011009">
    <property type="entry name" value="Kinase-like_dom_sf"/>
</dbReference>
<dbReference type="GO" id="GO:0005886">
    <property type="term" value="C:plasma membrane"/>
    <property type="evidence" value="ECO:0007669"/>
    <property type="project" value="TreeGrafter"/>
</dbReference>
<feature type="transmembrane region" description="Helical" evidence="13">
    <location>
        <begin position="163"/>
        <end position="187"/>
    </location>
</feature>
<evidence type="ECO:0000256" key="9">
    <source>
        <dbReference type="ARBA" id="ARBA00022989"/>
    </source>
</evidence>
<gene>
    <name evidence="15" type="ORF">E1A91_D11G222500v1</name>
</gene>
<dbReference type="Gene3D" id="2.60.120.430">
    <property type="entry name" value="Galactose-binding lectin"/>
    <property type="match status" value="1"/>
</dbReference>
<dbReference type="GO" id="GO:0009506">
    <property type="term" value="C:plasmodesma"/>
    <property type="evidence" value="ECO:0007669"/>
    <property type="project" value="TreeGrafter"/>
</dbReference>
<dbReference type="InterPro" id="IPR001245">
    <property type="entry name" value="Ser-Thr/Tyr_kinase_cat_dom"/>
</dbReference>
<evidence type="ECO:0000256" key="12">
    <source>
        <dbReference type="SAM" id="MobiDB-lite"/>
    </source>
</evidence>